<comment type="similarity">
    <text evidence="2 7">Belongs to the PRP38 family.</text>
</comment>
<proteinExistence type="inferred from homology"/>
<keyword evidence="3 7" id="KW-0507">mRNA processing</keyword>
<dbReference type="AlphaFoldDB" id="A0A1Y6LI06"/>
<reference evidence="9 10" key="1">
    <citation type="submission" date="2016-10" db="EMBL/GenBank/DDBJ databases">
        <authorList>
            <person name="Varghese N."/>
        </authorList>
    </citation>
    <scope>NUCLEOTIDE SEQUENCE [LARGE SCALE GENOMIC DNA]</scope>
</reference>
<comment type="function">
    <text evidence="7">Required for pre-mRNA splicing.</text>
</comment>
<evidence type="ECO:0000256" key="7">
    <source>
        <dbReference type="RuleBase" id="RU367025"/>
    </source>
</evidence>
<evidence type="ECO:0000256" key="1">
    <source>
        <dbReference type="ARBA" id="ARBA00004123"/>
    </source>
</evidence>
<organism evidence="9 10">
    <name type="scientific">Zymoseptoria tritici ST99CH_1A5</name>
    <dbReference type="NCBI Taxonomy" id="1276529"/>
    <lineage>
        <taxon>Eukaryota</taxon>
        <taxon>Fungi</taxon>
        <taxon>Dikarya</taxon>
        <taxon>Ascomycota</taxon>
        <taxon>Pezizomycotina</taxon>
        <taxon>Dothideomycetes</taxon>
        <taxon>Dothideomycetidae</taxon>
        <taxon>Mycosphaerellales</taxon>
        <taxon>Mycosphaerellaceae</taxon>
        <taxon>Zymoseptoria</taxon>
    </lineage>
</organism>
<evidence type="ECO:0000256" key="8">
    <source>
        <dbReference type="SAM" id="MobiDB-lite"/>
    </source>
</evidence>
<evidence type="ECO:0000256" key="4">
    <source>
        <dbReference type="ARBA" id="ARBA00022728"/>
    </source>
</evidence>
<accession>A0A1Y6LI06</accession>
<gene>
    <name evidence="9" type="ORF">ZT1A5_G4470</name>
</gene>
<keyword evidence="4 7" id="KW-0747">Spliceosome</keyword>
<feature type="compositionally biased region" description="Acidic residues" evidence="8">
    <location>
        <begin position="195"/>
        <end position="220"/>
    </location>
</feature>
<dbReference type="Pfam" id="PF03371">
    <property type="entry name" value="PRP38"/>
    <property type="match status" value="1"/>
</dbReference>
<dbReference type="InterPro" id="IPR005037">
    <property type="entry name" value="PRP38"/>
</dbReference>
<sequence>MAHQADAKRALDERGYSGTLIRGDNPLKLFEKPVRDRIVDSYYWKEQCFGLNAATVLDRAVELTFLGGTYGVAQKPTPFLCLAFKLLQLTPEKEIIMYYLEQAGEEFKYLRALAAFYVRMAWEKDEDVYTTLEPYLADFRKLKRRTREGWALTHVDQFIDDLLVKSRVCATTLPKINPRTFLEDEDRLEPRESALGEELEELDRTDDEDDGSGSDGEVEEISQNGHTNGHSRRSSNGSRSRSDGEMSDAD</sequence>
<dbReference type="PANTHER" id="PTHR23142">
    <property type="entry name" value="PRE-MRNA-SPLICING FACTOR 38A-RELATED"/>
    <property type="match status" value="1"/>
</dbReference>
<evidence type="ECO:0000256" key="6">
    <source>
        <dbReference type="ARBA" id="ARBA00023242"/>
    </source>
</evidence>
<dbReference type="Proteomes" id="UP000215453">
    <property type="component" value="Chromosome 3"/>
</dbReference>
<keyword evidence="6 7" id="KW-0539">Nucleus</keyword>
<dbReference type="EMBL" id="LT882678">
    <property type="protein sequence ID" value="SMY23030.1"/>
    <property type="molecule type" value="Genomic_DNA"/>
</dbReference>
<name>A0A1Y6LI06_ZYMTR</name>
<dbReference type="GO" id="GO:0000398">
    <property type="term" value="P:mRNA splicing, via spliceosome"/>
    <property type="evidence" value="ECO:0007669"/>
    <property type="project" value="UniProtKB-UniRule"/>
</dbReference>
<dbReference type="GO" id="GO:0005681">
    <property type="term" value="C:spliceosomal complex"/>
    <property type="evidence" value="ECO:0007669"/>
    <property type="project" value="UniProtKB-KW"/>
</dbReference>
<evidence type="ECO:0000256" key="2">
    <source>
        <dbReference type="ARBA" id="ARBA00006164"/>
    </source>
</evidence>
<evidence type="ECO:0000313" key="9">
    <source>
        <dbReference type="EMBL" id="SMY23030.1"/>
    </source>
</evidence>
<protein>
    <recommendedName>
        <fullName evidence="7">Pre-mRNA-splicing factor 38</fullName>
    </recommendedName>
</protein>
<evidence type="ECO:0000256" key="3">
    <source>
        <dbReference type="ARBA" id="ARBA00022664"/>
    </source>
</evidence>
<evidence type="ECO:0000313" key="10">
    <source>
        <dbReference type="Proteomes" id="UP000215453"/>
    </source>
</evidence>
<evidence type="ECO:0000256" key="5">
    <source>
        <dbReference type="ARBA" id="ARBA00023187"/>
    </source>
</evidence>
<keyword evidence="5 7" id="KW-0508">mRNA splicing</keyword>
<comment type="subcellular location">
    <subcellularLocation>
        <location evidence="1 7">Nucleus</location>
    </subcellularLocation>
</comment>
<feature type="region of interest" description="Disordered" evidence="8">
    <location>
        <begin position="184"/>
        <end position="250"/>
    </location>
</feature>